<evidence type="ECO:0000256" key="1">
    <source>
        <dbReference type="ARBA" id="ARBA00004651"/>
    </source>
</evidence>
<keyword evidence="5 7" id="KW-1133">Transmembrane helix</keyword>
<evidence type="ECO:0000313" key="11">
    <source>
        <dbReference type="Proteomes" id="UP001500751"/>
    </source>
</evidence>
<accession>A0ABP5F5K2</accession>
<dbReference type="PROSITE" id="PS50929">
    <property type="entry name" value="ABC_TM1F"/>
    <property type="match status" value="1"/>
</dbReference>
<dbReference type="Gene3D" id="1.20.1560.10">
    <property type="entry name" value="ABC transporter type 1, transmembrane domain"/>
    <property type="match status" value="1"/>
</dbReference>
<dbReference type="InterPro" id="IPR003593">
    <property type="entry name" value="AAA+_ATPase"/>
</dbReference>
<feature type="transmembrane region" description="Helical" evidence="7">
    <location>
        <begin position="35"/>
        <end position="57"/>
    </location>
</feature>
<dbReference type="InterPro" id="IPR039421">
    <property type="entry name" value="Type_1_exporter"/>
</dbReference>
<dbReference type="PROSITE" id="PS00211">
    <property type="entry name" value="ABC_TRANSPORTER_1"/>
    <property type="match status" value="1"/>
</dbReference>
<dbReference type="PANTHER" id="PTHR24221:SF646">
    <property type="entry name" value="HAEMOLYSIN SECRETION ATP-BINDING PROTEIN"/>
    <property type="match status" value="1"/>
</dbReference>
<comment type="subcellular location">
    <subcellularLocation>
        <location evidence="1">Cell membrane</location>
        <topology evidence="1">Multi-pass membrane protein</topology>
    </subcellularLocation>
</comment>
<dbReference type="InterPro" id="IPR011527">
    <property type="entry name" value="ABC1_TM_dom"/>
</dbReference>
<organism evidence="10 11">
    <name type="scientific">Catenulispora yoronensis</name>
    <dbReference type="NCBI Taxonomy" id="450799"/>
    <lineage>
        <taxon>Bacteria</taxon>
        <taxon>Bacillati</taxon>
        <taxon>Actinomycetota</taxon>
        <taxon>Actinomycetes</taxon>
        <taxon>Catenulisporales</taxon>
        <taxon>Catenulisporaceae</taxon>
        <taxon>Catenulispora</taxon>
    </lineage>
</organism>
<keyword evidence="11" id="KW-1185">Reference proteome</keyword>
<dbReference type="SMART" id="SM00382">
    <property type="entry name" value="AAA"/>
    <property type="match status" value="1"/>
</dbReference>
<dbReference type="Gene3D" id="3.40.50.300">
    <property type="entry name" value="P-loop containing nucleotide triphosphate hydrolases"/>
    <property type="match status" value="1"/>
</dbReference>
<feature type="domain" description="ABC transporter" evidence="8">
    <location>
        <begin position="360"/>
        <end position="614"/>
    </location>
</feature>
<evidence type="ECO:0000256" key="2">
    <source>
        <dbReference type="ARBA" id="ARBA00022692"/>
    </source>
</evidence>
<dbReference type="GO" id="GO:0005524">
    <property type="term" value="F:ATP binding"/>
    <property type="evidence" value="ECO:0007669"/>
    <property type="project" value="UniProtKB-KW"/>
</dbReference>
<dbReference type="Pfam" id="PF00005">
    <property type="entry name" value="ABC_tran"/>
    <property type="match status" value="1"/>
</dbReference>
<dbReference type="InterPro" id="IPR036640">
    <property type="entry name" value="ABC1_TM_sf"/>
</dbReference>
<dbReference type="Proteomes" id="UP001500751">
    <property type="component" value="Unassembled WGS sequence"/>
</dbReference>
<sequence length="629" mass="66002">MTVPTGSPPAAEHPGPGFLRTVARVLVLTVRVKPLTVPVLAVLTLASGTLGTIAALLMRTVVDRVQGHEPWSRLEPEVALLAAVGVVTALVPPCAQYLQSQIRRATAVVVQDRLVDAVTAAVGIAGLEDPAAQDRLRLAGQAVSGSDQMLGALLNTAQAVVSVAGFTAALAAVNPWLAALALLAAVPRLITQLRLNRRRAAMQLGTGGAVRRQMAVRMLLLDANAGMEIRLFGLGGLFRERLAADLRAVNDAERGVDRRALSAQAPLALLGAALGAGGLVWAVAMAGRGRLTIGDVTVFVAALAAVQGGVASAVASVASLDQSAISFRHLFAVQDEGRRSRHHATAASVLPGPDRLREGVEFRDVWFRYHPGAPWILRGVTLRIAPGETVALVGLNGAGKSTLVKLLCRFYEPDRGRILWDGADLAAYDPARLRARIGAVFQTPTRYDLTAGENIGVGDVAAIDDGERVRAAAERADVARVVEGLAAGYATMLSRVHVVGAAGARGGAAPCQGTQLSGGQWQRVGLARAFMRDGADLLILDEPSAGLDPEAEHRIRDGLRALRTTRTALLISHRLADVRFADRIVVLADGQVAEQGTHTELLAADGDYARLFALQADGYQDSTAPIGIH</sequence>
<dbReference type="SUPFAM" id="SSF52540">
    <property type="entry name" value="P-loop containing nucleoside triphosphate hydrolases"/>
    <property type="match status" value="1"/>
</dbReference>
<evidence type="ECO:0000259" key="9">
    <source>
        <dbReference type="PROSITE" id="PS50929"/>
    </source>
</evidence>
<evidence type="ECO:0000256" key="5">
    <source>
        <dbReference type="ARBA" id="ARBA00022989"/>
    </source>
</evidence>
<dbReference type="InterPro" id="IPR027417">
    <property type="entry name" value="P-loop_NTPase"/>
</dbReference>
<dbReference type="InterPro" id="IPR017871">
    <property type="entry name" value="ABC_transporter-like_CS"/>
</dbReference>
<keyword evidence="4 10" id="KW-0067">ATP-binding</keyword>
<name>A0ABP5F5K2_9ACTN</name>
<keyword evidence="3" id="KW-0547">Nucleotide-binding</keyword>
<evidence type="ECO:0000256" key="4">
    <source>
        <dbReference type="ARBA" id="ARBA00022840"/>
    </source>
</evidence>
<dbReference type="PANTHER" id="PTHR24221">
    <property type="entry name" value="ATP-BINDING CASSETTE SUB-FAMILY B"/>
    <property type="match status" value="1"/>
</dbReference>
<dbReference type="EMBL" id="BAAAQN010000003">
    <property type="protein sequence ID" value="GAA2015380.1"/>
    <property type="molecule type" value="Genomic_DNA"/>
</dbReference>
<evidence type="ECO:0000256" key="3">
    <source>
        <dbReference type="ARBA" id="ARBA00022741"/>
    </source>
</evidence>
<evidence type="ECO:0000256" key="6">
    <source>
        <dbReference type="ARBA" id="ARBA00023136"/>
    </source>
</evidence>
<evidence type="ECO:0000256" key="7">
    <source>
        <dbReference type="SAM" id="Phobius"/>
    </source>
</evidence>
<keyword evidence="2 7" id="KW-0812">Transmembrane</keyword>
<feature type="transmembrane region" description="Helical" evidence="7">
    <location>
        <begin position="267"/>
        <end position="286"/>
    </location>
</feature>
<dbReference type="SUPFAM" id="SSF90123">
    <property type="entry name" value="ABC transporter transmembrane region"/>
    <property type="match status" value="1"/>
</dbReference>
<keyword evidence="6 7" id="KW-0472">Membrane</keyword>
<protein>
    <submittedName>
        <fullName evidence="10">ABC transporter ATP-binding protein</fullName>
    </submittedName>
</protein>
<gene>
    <name evidence="10" type="ORF">GCM10009839_08310</name>
</gene>
<dbReference type="InterPro" id="IPR003439">
    <property type="entry name" value="ABC_transporter-like_ATP-bd"/>
</dbReference>
<reference evidence="11" key="1">
    <citation type="journal article" date="2019" name="Int. J. Syst. Evol. Microbiol.">
        <title>The Global Catalogue of Microorganisms (GCM) 10K type strain sequencing project: providing services to taxonomists for standard genome sequencing and annotation.</title>
        <authorList>
            <consortium name="The Broad Institute Genomics Platform"/>
            <consortium name="The Broad Institute Genome Sequencing Center for Infectious Disease"/>
            <person name="Wu L."/>
            <person name="Ma J."/>
        </authorList>
    </citation>
    <scope>NUCLEOTIDE SEQUENCE [LARGE SCALE GENOMIC DNA]</scope>
    <source>
        <strain evidence="11">JCM 16014</strain>
    </source>
</reference>
<proteinExistence type="predicted"/>
<evidence type="ECO:0000313" key="10">
    <source>
        <dbReference type="EMBL" id="GAA2015380.1"/>
    </source>
</evidence>
<dbReference type="PROSITE" id="PS50893">
    <property type="entry name" value="ABC_TRANSPORTER_2"/>
    <property type="match status" value="1"/>
</dbReference>
<feature type="domain" description="ABC transmembrane type-1" evidence="9">
    <location>
        <begin position="39"/>
        <end position="322"/>
    </location>
</feature>
<evidence type="ECO:0000259" key="8">
    <source>
        <dbReference type="PROSITE" id="PS50893"/>
    </source>
</evidence>
<feature type="transmembrane region" description="Helical" evidence="7">
    <location>
        <begin position="159"/>
        <end position="190"/>
    </location>
</feature>
<comment type="caution">
    <text evidence="10">The sequence shown here is derived from an EMBL/GenBank/DDBJ whole genome shotgun (WGS) entry which is preliminary data.</text>
</comment>
<feature type="transmembrane region" description="Helical" evidence="7">
    <location>
        <begin position="298"/>
        <end position="320"/>
    </location>
</feature>